<proteinExistence type="predicted"/>
<keyword evidence="2 3" id="KW-0040">ANK repeat</keyword>
<dbReference type="AlphaFoldDB" id="A0A6H5ILN8"/>
<dbReference type="SUPFAM" id="SSF48403">
    <property type="entry name" value="Ankyrin repeat"/>
    <property type="match status" value="1"/>
</dbReference>
<sequence>MNMIFELSQCRYQPVQVDARDKVGNTALHYASLFNNKGEIKLLLKKGADTNSTNNNGSTPLHIICMSPYDILNPCESVKTFFEINNELQQTVLVDARDKVDRTPLQWAVANLMPFVVELLLDGCSADLSNFVFPTEDYFGVRLKKISSKPKYYMKSKLWSCALLVVRILERKGYELDRSDALTIVKFFDKYELFEESDDIEKCYNDEEFTNIAKKKMIAQSLSLYDLLRLRPEVFKKGVHIVYRAKPNQEHLYAPMQTRRRALNCPKRAPSNGQRVVVLQEGSNRPGSLLSALVDI</sequence>
<dbReference type="PANTHER" id="PTHR24171:SF9">
    <property type="entry name" value="ANKYRIN REPEAT DOMAIN-CONTAINING PROTEIN 39"/>
    <property type="match status" value="1"/>
</dbReference>
<dbReference type="InterPro" id="IPR036770">
    <property type="entry name" value="Ankyrin_rpt-contain_sf"/>
</dbReference>
<evidence type="ECO:0000256" key="1">
    <source>
        <dbReference type="ARBA" id="ARBA00022737"/>
    </source>
</evidence>
<dbReference type="Proteomes" id="UP000479190">
    <property type="component" value="Unassembled WGS sequence"/>
</dbReference>
<dbReference type="Pfam" id="PF12796">
    <property type="entry name" value="Ank_2"/>
    <property type="match status" value="1"/>
</dbReference>
<evidence type="ECO:0000313" key="4">
    <source>
        <dbReference type="EMBL" id="CAB0037507.1"/>
    </source>
</evidence>
<dbReference type="SMART" id="SM00248">
    <property type="entry name" value="ANK"/>
    <property type="match status" value="3"/>
</dbReference>
<accession>A0A6H5ILN8</accession>
<dbReference type="PROSITE" id="PS50297">
    <property type="entry name" value="ANK_REP_REGION"/>
    <property type="match status" value="1"/>
</dbReference>
<evidence type="ECO:0000313" key="5">
    <source>
        <dbReference type="Proteomes" id="UP000479190"/>
    </source>
</evidence>
<feature type="repeat" description="ANK" evidence="3">
    <location>
        <begin position="23"/>
        <end position="55"/>
    </location>
</feature>
<keyword evidence="5" id="KW-1185">Reference proteome</keyword>
<gene>
    <name evidence="4" type="ORF">TBRA_LOCUS9334</name>
</gene>
<dbReference type="PROSITE" id="PS50088">
    <property type="entry name" value="ANK_REPEAT"/>
    <property type="match status" value="1"/>
</dbReference>
<dbReference type="OrthoDB" id="194358at2759"/>
<evidence type="ECO:0000256" key="2">
    <source>
        <dbReference type="ARBA" id="ARBA00023043"/>
    </source>
</evidence>
<name>A0A6H5ILN8_9HYME</name>
<dbReference type="EMBL" id="CADCXV010000858">
    <property type="protein sequence ID" value="CAB0037507.1"/>
    <property type="molecule type" value="Genomic_DNA"/>
</dbReference>
<reference evidence="4 5" key="1">
    <citation type="submission" date="2020-02" db="EMBL/GenBank/DDBJ databases">
        <authorList>
            <person name="Ferguson B K."/>
        </authorList>
    </citation>
    <scope>NUCLEOTIDE SEQUENCE [LARGE SCALE GENOMIC DNA]</scope>
</reference>
<dbReference type="PANTHER" id="PTHR24171">
    <property type="entry name" value="ANKYRIN REPEAT DOMAIN-CONTAINING PROTEIN 39-RELATED"/>
    <property type="match status" value="1"/>
</dbReference>
<evidence type="ECO:0000256" key="3">
    <source>
        <dbReference type="PROSITE-ProRule" id="PRU00023"/>
    </source>
</evidence>
<keyword evidence="1" id="KW-0677">Repeat</keyword>
<dbReference type="Gene3D" id="1.25.40.20">
    <property type="entry name" value="Ankyrin repeat-containing domain"/>
    <property type="match status" value="1"/>
</dbReference>
<protein>
    <submittedName>
        <fullName evidence="4">Uncharacterized protein</fullName>
    </submittedName>
</protein>
<dbReference type="InterPro" id="IPR002110">
    <property type="entry name" value="Ankyrin_rpt"/>
</dbReference>
<organism evidence="4 5">
    <name type="scientific">Trichogramma brassicae</name>
    <dbReference type="NCBI Taxonomy" id="86971"/>
    <lineage>
        <taxon>Eukaryota</taxon>
        <taxon>Metazoa</taxon>
        <taxon>Ecdysozoa</taxon>
        <taxon>Arthropoda</taxon>
        <taxon>Hexapoda</taxon>
        <taxon>Insecta</taxon>
        <taxon>Pterygota</taxon>
        <taxon>Neoptera</taxon>
        <taxon>Endopterygota</taxon>
        <taxon>Hymenoptera</taxon>
        <taxon>Apocrita</taxon>
        <taxon>Proctotrupomorpha</taxon>
        <taxon>Chalcidoidea</taxon>
        <taxon>Trichogrammatidae</taxon>
        <taxon>Trichogramma</taxon>
    </lineage>
</organism>